<dbReference type="InterPro" id="IPR002197">
    <property type="entry name" value="HTH_Fis"/>
</dbReference>
<evidence type="ECO:0000313" key="9">
    <source>
        <dbReference type="Proteomes" id="UP000533080"/>
    </source>
</evidence>
<sequence length="545" mass="60432">MGGRFELDLSELLSFEPGGGLIHFGGQRVLLMDPVALGLLRKELIKLMGMTAARGTFTRLGYAHGWRTAEAMKGAVPWKDESLWRRAGGRLHTLQGQVRVEPVQRRADEGPEPFAEAQWHDSYEAEQHLLHLGQSDQPVCWSLTGFASGYMSYVNGKPIYGTELRCVGKGDAACHYVGRPAEEWSTECTEVLRLYETQCMEGTLAQVTEALRQAERKLRAKRQSLARAGVTEDPAGMVARSEAMQRIINLARRVAKVDSTVLVTGESGVGKERIARLIHDESGRAHKAFVAVNCAAVTESLLESELFGHARGAFTGATHDRAGLFEAAHGGTLFLDEVGEVPPSMQAKLLRVLQEREVRRVGENASRKVDVRLVAATNRDLAEEVRQGRFRQDLYYRLRVIELKIPPLRERRDDVLPLARLLLAEAAERLGRRVSGLSPDAADQLLRYAWPGNVRELSNAVERAVALCEGTRVEREDLPEEVRAAPPSLVPTGNPQRLEDMEKHYILAVLAQNGGNRARTAEQLDIGVATLYRKLKQYGHPEAAH</sequence>
<dbReference type="CDD" id="cd00009">
    <property type="entry name" value="AAA"/>
    <property type="match status" value="1"/>
</dbReference>
<dbReference type="InterPro" id="IPR002078">
    <property type="entry name" value="Sigma_54_int"/>
</dbReference>
<dbReference type="InterPro" id="IPR025943">
    <property type="entry name" value="Sigma_54_int_dom_ATP-bd_2"/>
</dbReference>
<dbReference type="FunFam" id="3.40.50.300:FF:000006">
    <property type="entry name" value="DNA-binding transcriptional regulator NtrC"/>
    <property type="match status" value="1"/>
</dbReference>
<dbReference type="PANTHER" id="PTHR32071:SF81">
    <property type="entry name" value="PROPIONATE CATABOLISM OPERON REGULATORY PROTEIN"/>
    <property type="match status" value="1"/>
</dbReference>
<accession>A0A7Y4IFV7</accession>
<keyword evidence="3" id="KW-0805">Transcription regulation</keyword>
<evidence type="ECO:0000313" key="8">
    <source>
        <dbReference type="EMBL" id="NOJ78513.1"/>
    </source>
</evidence>
<evidence type="ECO:0000259" key="7">
    <source>
        <dbReference type="PROSITE" id="PS50045"/>
    </source>
</evidence>
<dbReference type="Pfam" id="PF25601">
    <property type="entry name" value="AAA_lid_14"/>
    <property type="match status" value="1"/>
</dbReference>
<keyword evidence="6" id="KW-0175">Coiled coil</keyword>
<evidence type="ECO:0000256" key="6">
    <source>
        <dbReference type="SAM" id="Coils"/>
    </source>
</evidence>
<keyword evidence="2" id="KW-0067">ATP-binding</keyword>
<dbReference type="GO" id="GO:0006355">
    <property type="term" value="P:regulation of DNA-templated transcription"/>
    <property type="evidence" value="ECO:0007669"/>
    <property type="project" value="InterPro"/>
</dbReference>
<dbReference type="GO" id="GO:0043565">
    <property type="term" value="F:sequence-specific DNA binding"/>
    <property type="evidence" value="ECO:0007669"/>
    <property type="project" value="InterPro"/>
</dbReference>
<dbReference type="Pfam" id="PF06505">
    <property type="entry name" value="XylR_N"/>
    <property type="match status" value="1"/>
</dbReference>
<dbReference type="InterPro" id="IPR010523">
    <property type="entry name" value="XylR_N"/>
</dbReference>
<dbReference type="SUPFAM" id="SSF52540">
    <property type="entry name" value="P-loop containing nucleoside triphosphate hydrolases"/>
    <property type="match status" value="1"/>
</dbReference>
<dbReference type="Gene3D" id="3.30.1380.20">
    <property type="entry name" value="Trafficking protein particle complex subunit 3"/>
    <property type="match status" value="1"/>
</dbReference>
<dbReference type="Pfam" id="PF00158">
    <property type="entry name" value="Sigma54_activat"/>
    <property type="match status" value="1"/>
</dbReference>
<keyword evidence="4" id="KW-0238">DNA-binding</keyword>
<dbReference type="Pfam" id="PF02830">
    <property type="entry name" value="V4R"/>
    <property type="match status" value="1"/>
</dbReference>
<proteinExistence type="predicted"/>
<dbReference type="PRINTS" id="PR01590">
    <property type="entry name" value="HTHFIS"/>
</dbReference>
<dbReference type="InterPro" id="IPR027417">
    <property type="entry name" value="P-loop_NTPase"/>
</dbReference>
<dbReference type="Gene3D" id="1.10.10.60">
    <property type="entry name" value="Homeodomain-like"/>
    <property type="match status" value="1"/>
</dbReference>
<dbReference type="PROSITE" id="PS50045">
    <property type="entry name" value="SIGMA54_INTERACT_4"/>
    <property type="match status" value="1"/>
</dbReference>
<evidence type="ECO:0000256" key="3">
    <source>
        <dbReference type="ARBA" id="ARBA00023015"/>
    </source>
</evidence>
<dbReference type="Pfam" id="PF02954">
    <property type="entry name" value="HTH_8"/>
    <property type="match status" value="1"/>
</dbReference>
<dbReference type="SUPFAM" id="SSF111126">
    <property type="entry name" value="Ligand-binding domain in the NO signalling and Golgi transport"/>
    <property type="match status" value="1"/>
</dbReference>
<reference evidence="8 9" key="1">
    <citation type="submission" date="2020-05" db="EMBL/GenBank/DDBJ databases">
        <authorList>
            <person name="Whitworth D."/>
        </authorList>
    </citation>
    <scope>NUCLEOTIDE SEQUENCE [LARGE SCALE GENOMIC DNA]</scope>
    <source>
        <strain evidence="8 9">AM005</strain>
    </source>
</reference>
<dbReference type="InterPro" id="IPR025944">
    <property type="entry name" value="Sigma_54_int_dom_CS"/>
</dbReference>
<dbReference type="PANTHER" id="PTHR32071">
    <property type="entry name" value="TRANSCRIPTIONAL REGULATORY PROTEIN"/>
    <property type="match status" value="1"/>
</dbReference>
<dbReference type="InterPro" id="IPR024096">
    <property type="entry name" value="NO_sig/Golgi_transp_ligand-bd"/>
</dbReference>
<evidence type="ECO:0000256" key="4">
    <source>
        <dbReference type="ARBA" id="ARBA00023125"/>
    </source>
</evidence>
<keyword evidence="1" id="KW-0547">Nucleotide-binding</keyword>
<dbReference type="InterPro" id="IPR025662">
    <property type="entry name" value="Sigma_54_int_dom_ATP-bd_1"/>
</dbReference>
<dbReference type="InterPro" id="IPR009057">
    <property type="entry name" value="Homeodomain-like_sf"/>
</dbReference>
<dbReference type="RefSeq" id="WP_171440911.1">
    <property type="nucleotide sequence ID" value="NZ_JABFNS010000014.1"/>
</dbReference>
<name>A0A7Y4IFV7_MYXXA</name>
<dbReference type="SMART" id="SM00382">
    <property type="entry name" value="AAA"/>
    <property type="match status" value="1"/>
</dbReference>
<dbReference type="PROSITE" id="PS00676">
    <property type="entry name" value="SIGMA54_INTERACT_2"/>
    <property type="match status" value="1"/>
</dbReference>
<dbReference type="InterPro" id="IPR004096">
    <property type="entry name" value="V4R"/>
</dbReference>
<dbReference type="SMART" id="SM00989">
    <property type="entry name" value="V4R"/>
    <property type="match status" value="1"/>
</dbReference>
<dbReference type="EMBL" id="JABFNT010000023">
    <property type="protein sequence ID" value="NOJ78513.1"/>
    <property type="molecule type" value="Genomic_DNA"/>
</dbReference>
<gene>
    <name evidence="8" type="ORF">HNV28_09175</name>
</gene>
<dbReference type="Gene3D" id="3.40.50.300">
    <property type="entry name" value="P-loop containing nucleotide triphosphate hydrolases"/>
    <property type="match status" value="1"/>
</dbReference>
<dbReference type="Gene3D" id="1.10.8.60">
    <property type="match status" value="1"/>
</dbReference>
<evidence type="ECO:0000256" key="2">
    <source>
        <dbReference type="ARBA" id="ARBA00022840"/>
    </source>
</evidence>
<evidence type="ECO:0000256" key="1">
    <source>
        <dbReference type="ARBA" id="ARBA00022741"/>
    </source>
</evidence>
<dbReference type="GO" id="GO:0005524">
    <property type="term" value="F:ATP binding"/>
    <property type="evidence" value="ECO:0007669"/>
    <property type="project" value="UniProtKB-KW"/>
</dbReference>
<dbReference type="PROSITE" id="PS00675">
    <property type="entry name" value="SIGMA54_INTERACT_1"/>
    <property type="match status" value="1"/>
</dbReference>
<feature type="coiled-coil region" evidence="6">
    <location>
        <begin position="197"/>
        <end position="224"/>
    </location>
</feature>
<feature type="domain" description="Sigma-54 factor interaction" evidence="7">
    <location>
        <begin position="237"/>
        <end position="466"/>
    </location>
</feature>
<organism evidence="8 9">
    <name type="scientific">Myxococcus xanthus</name>
    <dbReference type="NCBI Taxonomy" id="34"/>
    <lineage>
        <taxon>Bacteria</taxon>
        <taxon>Pseudomonadati</taxon>
        <taxon>Myxococcota</taxon>
        <taxon>Myxococcia</taxon>
        <taxon>Myxococcales</taxon>
        <taxon>Cystobacterineae</taxon>
        <taxon>Myxococcaceae</taxon>
        <taxon>Myxococcus</taxon>
    </lineage>
</organism>
<dbReference type="InterPro" id="IPR003593">
    <property type="entry name" value="AAA+_ATPase"/>
</dbReference>
<dbReference type="AlphaFoldDB" id="A0A7Y4IFV7"/>
<comment type="caution">
    <text evidence="8">The sequence shown here is derived from an EMBL/GenBank/DDBJ whole genome shotgun (WGS) entry which is preliminary data.</text>
</comment>
<dbReference type="PROSITE" id="PS00688">
    <property type="entry name" value="SIGMA54_INTERACT_3"/>
    <property type="match status" value="1"/>
</dbReference>
<protein>
    <submittedName>
        <fullName evidence="8">Sigma-54-dependent Fis family transcriptional regulator</fullName>
    </submittedName>
</protein>
<dbReference type="InterPro" id="IPR058031">
    <property type="entry name" value="AAA_lid_NorR"/>
</dbReference>
<evidence type="ECO:0000256" key="5">
    <source>
        <dbReference type="ARBA" id="ARBA00023163"/>
    </source>
</evidence>
<dbReference type="Proteomes" id="UP000533080">
    <property type="component" value="Unassembled WGS sequence"/>
</dbReference>
<dbReference type="SUPFAM" id="SSF46689">
    <property type="entry name" value="Homeodomain-like"/>
    <property type="match status" value="1"/>
</dbReference>
<keyword evidence="5" id="KW-0804">Transcription</keyword>